<dbReference type="Gene3D" id="2.170.130.10">
    <property type="entry name" value="TonB-dependent receptor, plug domain"/>
    <property type="match status" value="1"/>
</dbReference>
<dbReference type="AlphaFoldDB" id="A0A316E5B8"/>
<evidence type="ECO:0000256" key="10">
    <source>
        <dbReference type="SAM" id="SignalP"/>
    </source>
</evidence>
<dbReference type="InterPro" id="IPR000531">
    <property type="entry name" value="Beta-barrel_TonB"/>
</dbReference>
<dbReference type="PROSITE" id="PS52016">
    <property type="entry name" value="TONB_DEPENDENT_REC_3"/>
    <property type="match status" value="1"/>
</dbReference>
<comment type="subcellular location">
    <subcellularLocation>
        <location evidence="1 8">Cell outer membrane</location>
        <topology evidence="1 8">Multi-pass membrane protein</topology>
    </subcellularLocation>
</comment>
<dbReference type="Proteomes" id="UP000245489">
    <property type="component" value="Unassembled WGS sequence"/>
</dbReference>
<dbReference type="InterPro" id="IPR037066">
    <property type="entry name" value="Plug_dom_sf"/>
</dbReference>
<evidence type="ECO:0000256" key="2">
    <source>
        <dbReference type="ARBA" id="ARBA00022448"/>
    </source>
</evidence>
<dbReference type="Pfam" id="PF07715">
    <property type="entry name" value="Plug"/>
    <property type="match status" value="1"/>
</dbReference>
<evidence type="ECO:0000259" key="12">
    <source>
        <dbReference type="Pfam" id="PF07715"/>
    </source>
</evidence>
<dbReference type="InterPro" id="IPR023997">
    <property type="entry name" value="TonB-dep_OMP_SusC/RagA_CS"/>
</dbReference>
<evidence type="ECO:0000313" key="13">
    <source>
        <dbReference type="EMBL" id="PWK18120.1"/>
    </source>
</evidence>
<feature type="domain" description="TonB-dependent receptor plug" evidence="12">
    <location>
        <begin position="133"/>
        <end position="256"/>
    </location>
</feature>
<dbReference type="InterPro" id="IPR039426">
    <property type="entry name" value="TonB-dep_rcpt-like"/>
</dbReference>
<proteinExistence type="inferred from homology"/>
<dbReference type="EMBL" id="QGGO01000031">
    <property type="protein sequence ID" value="PWK18120.1"/>
    <property type="molecule type" value="Genomic_DNA"/>
</dbReference>
<evidence type="ECO:0000256" key="3">
    <source>
        <dbReference type="ARBA" id="ARBA00022452"/>
    </source>
</evidence>
<keyword evidence="10" id="KW-0732">Signal</keyword>
<feature type="chain" id="PRO_5016337495" evidence="10">
    <location>
        <begin position="24"/>
        <end position="1089"/>
    </location>
</feature>
<dbReference type="Gene3D" id="2.60.40.1120">
    <property type="entry name" value="Carboxypeptidase-like, regulatory domain"/>
    <property type="match status" value="1"/>
</dbReference>
<evidence type="ECO:0000256" key="5">
    <source>
        <dbReference type="ARBA" id="ARBA00023077"/>
    </source>
</evidence>
<dbReference type="OrthoDB" id="1019466at2"/>
<gene>
    <name evidence="13" type="ORF">LV89_04147</name>
</gene>
<organism evidence="13 14">
    <name type="scientific">Arcicella aurantiaca</name>
    <dbReference type="NCBI Taxonomy" id="591202"/>
    <lineage>
        <taxon>Bacteria</taxon>
        <taxon>Pseudomonadati</taxon>
        <taxon>Bacteroidota</taxon>
        <taxon>Cytophagia</taxon>
        <taxon>Cytophagales</taxon>
        <taxon>Flectobacillaceae</taxon>
        <taxon>Arcicella</taxon>
    </lineage>
</organism>
<reference evidence="13 14" key="1">
    <citation type="submission" date="2018-05" db="EMBL/GenBank/DDBJ databases">
        <title>Genomic Encyclopedia of Archaeal and Bacterial Type Strains, Phase II (KMG-II): from individual species to whole genera.</title>
        <authorList>
            <person name="Goeker M."/>
        </authorList>
    </citation>
    <scope>NUCLEOTIDE SEQUENCE [LARGE SCALE GENOMIC DNA]</scope>
    <source>
        <strain evidence="13 14">DSM 22214</strain>
    </source>
</reference>
<dbReference type="GO" id="GO:0009279">
    <property type="term" value="C:cell outer membrane"/>
    <property type="evidence" value="ECO:0007669"/>
    <property type="project" value="UniProtKB-SubCell"/>
</dbReference>
<dbReference type="RefSeq" id="WP_109744812.1">
    <property type="nucleotide sequence ID" value="NZ_QGGO01000031.1"/>
</dbReference>
<dbReference type="NCBIfam" id="TIGR04056">
    <property type="entry name" value="OMP_RagA_SusC"/>
    <property type="match status" value="1"/>
</dbReference>
<dbReference type="NCBIfam" id="TIGR04057">
    <property type="entry name" value="SusC_RagA_signa"/>
    <property type="match status" value="1"/>
</dbReference>
<dbReference type="InterPro" id="IPR012910">
    <property type="entry name" value="Plug_dom"/>
</dbReference>
<name>A0A316E5B8_9BACT</name>
<feature type="signal peptide" evidence="10">
    <location>
        <begin position="1"/>
        <end position="23"/>
    </location>
</feature>
<dbReference type="InterPro" id="IPR036942">
    <property type="entry name" value="Beta-barrel_TonB_sf"/>
</dbReference>
<keyword evidence="7 8" id="KW-0998">Cell outer membrane</keyword>
<protein>
    <submittedName>
        <fullName evidence="13">TonB-linked SusC/RagA family outer membrane protein</fullName>
    </submittedName>
</protein>
<dbReference type="Pfam" id="PF13715">
    <property type="entry name" value="CarbopepD_reg_2"/>
    <property type="match status" value="1"/>
</dbReference>
<dbReference type="InterPro" id="IPR023996">
    <property type="entry name" value="TonB-dep_OMP_SusC/RagA"/>
</dbReference>
<evidence type="ECO:0000256" key="9">
    <source>
        <dbReference type="RuleBase" id="RU003357"/>
    </source>
</evidence>
<evidence type="ECO:0000256" key="1">
    <source>
        <dbReference type="ARBA" id="ARBA00004571"/>
    </source>
</evidence>
<evidence type="ECO:0000256" key="8">
    <source>
        <dbReference type="PROSITE-ProRule" id="PRU01360"/>
    </source>
</evidence>
<evidence type="ECO:0000256" key="7">
    <source>
        <dbReference type="ARBA" id="ARBA00023237"/>
    </source>
</evidence>
<keyword evidence="5 9" id="KW-0798">TonB box</keyword>
<feature type="domain" description="TonB-dependent receptor-like beta-barrel" evidence="11">
    <location>
        <begin position="599"/>
        <end position="864"/>
    </location>
</feature>
<comment type="similarity">
    <text evidence="8 9">Belongs to the TonB-dependent receptor family.</text>
</comment>
<evidence type="ECO:0000256" key="6">
    <source>
        <dbReference type="ARBA" id="ARBA00023136"/>
    </source>
</evidence>
<keyword evidence="4 8" id="KW-0812">Transmembrane</keyword>
<dbReference type="SUPFAM" id="SSF56935">
    <property type="entry name" value="Porins"/>
    <property type="match status" value="1"/>
</dbReference>
<keyword evidence="14" id="KW-1185">Reference proteome</keyword>
<evidence type="ECO:0000259" key="11">
    <source>
        <dbReference type="Pfam" id="PF00593"/>
    </source>
</evidence>
<dbReference type="Gene3D" id="2.40.170.20">
    <property type="entry name" value="TonB-dependent receptor, beta-barrel domain"/>
    <property type="match status" value="1"/>
</dbReference>
<sequence length="1089" mass="121330">MKIFTKFLLIIGVILMQTFHVVAQTPAPTNIVRGKVIDSKDNSPVIGATVAELDKDNRTIKGVTSDIEGNFVIRMNSTVHLLSFSSIGYKSQKIAVNGQKNISVLLESTDSEIEEVVVSAQRNDNGLVSHSDRSNTMAVSKIDIKQIEEMQGSSIDQMLQGRLAGVDITASSGDPGAGMQIRIRGTSSINSAVDPMVVVDGMPYETAIPSDFNFGTADELGYAALLNLAPTDIKNITILKDAAATAMWGSRAANGVVVINTKRGSIGKPLITYTFKGSISKQPSAIPMLTGDQYSMLIPEEYMNRNGVPLNTQTVKEFQYDPNDPYWYNNYSNNTDWIKEITQLGNAQDHNISITGGGEKAKYFASFGYFNQKGTTIGTGLDRLNTRINLDYNVSNRIRFKTDLSFTHSDNDRNYVNSNNTSDQIRNIAYKKMPNMSVYEYNEYGVISPNYFSPFRNIQGGYTATYNPVAMALSAKNNIISERIIPHFQLQYDLKPAVLMASFDVQFDINNTKSQSFLPQIATGQTWTSSNVNLAYDGDVDVFGITTKTALIYTPKIKNTKHELTSLWVLNTSDIKSISQQASVPNTASDLLQDITSVARQTSSTLSSSINQTRSIGLLWNVHYGFKEKYIIDIGIRGDGSSKFGPAYRYGLFPSVSAKWNISDEPFMRPFENFVDNLGLRASYGQSGNAPKYDYTFFSTYATLGWSYLGQAGVVPASMELKNLRWETITGKNLGLNLSMFKKKITIDAELYANRTENLFFNGLQISSFTGFNSVNMNVGTMDNLGWEINLGFTPYKAKNWQLDLNMNVSRNINVIREISDLYPRTRGNITANGEYKTYMQENNPFGSFYGFKYAGVYKDKNSTIAKGKNGEPIITPDGQGVYMRFNYPATDYVFQPGDAMYEDINHDGNINYMDIVYLGNSNPALTGGFGGTITYKQRLKLTAFFNFRSDYDVVNGTRMATTAMYGYDNQSTEVLSRWRKEGDVTNVPRALFGTGYNWLGSSRYVEDASFVRFRTLTVRYTFSKKVNDLLKIKNLSGYLTAENLFTWTNYQGQDPEVSMRGGDPFRVAIDYSMTPPSKTITIGLTSSF</sequence>
<dbReference type="Pfam" id="PF00593">
    <property type="entry name" value="TonB_dep_Rec_b-barrel"/>
    <property type="match status" value="1"/>
</dbReference>
<evidence type="ECO:0000313" key="14">
    <source>
        <dbReference type="Proteomes" id="UP000245489"/>
    </source>
</evidence>
<dbReference type="InterPro" id="IPR008969">
    <property type="entry name" value="CarboxyPept-like_regulatory"/>
</dbReference>
<comment type="caution">
    <text evidence="13">The sequence shown here is derived from an EMBL/GenBank/DDBJ whole genome shotgun (WGS) entry which is preliminary data.</text>
</comment>
<keyword evidence="3 8" id="KW-1134">Transmembrane beta strand</keyword>
<evidence type="ECO:0000256" key="4">
    <source>
        <dbReference type="ARBA" id="ARBA00022692"/>
    </source>
</evidence>
<accession>A0A316E5B8</accession>
<dbReference type="SUPFAM" id="SSF49464">
    <property type="entry name" value="Carboxypeptidase regulatory domain-like"/>
    <property type="match status" value="1"/>
</dbReference>
<keyword evidence="2 8" id="KW-0813">Transport</keyword>
<keyword evidence="6 8" id="KW-0472">Membrane</keyword>